<dbReference type="EMBL" id="JAOCBF010000006">
    <property type="protein sequence ID" value="MDH0962458.1"/>
    <property type="molecule type" value="Genomic_DNA"/>
</dbReference>
<evidence type="ECO:0000259" key="1">
    <source>
        <dbReference type="Pfam" id="PF04471"/>
    </source>
</evidence>
<sequence length="741" mass="85965">MNDYNFNVLNDKEFEKLAIELIGNQENVLVERFTPGRDQGIDGRFYSPSGGSVIIQAKHYAGTGLNGLLRTLVNDELPKIKKLNPSRYILVTSVGLTPQNKNTIKSLLHPYIVSTNDIYGKEGVNDLLTQHPSVEKNFYKLWISSTNVLINILNNGIVQKSKFLIEEAHLESARYIQTKQFDEALDILKEKHTLVITGLPGVGKTTLAKQLALFHSYKGYEIYHIEDSISEAEACFCPEKMQFFYFDDFLGANYLDVIEGNFDSKIMNFIRRVTLDKNKRLVLTSRSNILNRAKRISDIFNFENISNREYEISVTELTQIEKANILYNHIWHSSLPTEFSDVYFDNKNYWEIIKHKNFNPRLISIITNSEQLSGLSNEEYWPYIKNALNNPEVIWDLYFKRQIPDEIYDLINIVVLNGGNIEETKCKEILKRVFEKKHKNNYYVKVHQIDDFIKESLKSTLNRNIRLNQNTQIASITPFNPSISDYIINRISKDDTNLSLYMLASKTCQSINTLFSLAVNKKIDNHTFNSVLNILISDSMSKDINDYSTHLYYKVIKSDISDTEKLKKIPPSTFLNINKSQVSYDSAIGECIIWAIENQPHLFSKKFAIDFIDYALCPTKQYSLYHDDYLPLAKLMTFYPDIEQDIKFIELKEHIIDFWESGFDEILGDSAKIQNLSPDDFDTADDVALNYLHEFLNEYPFEFDERDIESIMYNTDISSHLPDYSYYHDDDDDIDLLPPSM</sequence>
<dbReference type="GO" id="GO:0004519">
    <property type="term" value="F:endonuclease activity"/>
    <property type="evidence" value="ECO:0007669"/>
    <property type="project" value="UniProtKB-KW"/>
</dbReference>
<dbReference type="GO" id="GO:0009307">
    <property type="term" value="P:DNA restriction-modification system"/>
    <property type="evidence" value="ECO:0007669"/>
    <property type="project" value="InterPro"/>
</dbReference>
<keyword evidence="3" id="KW-0378">Hydrolase</keyword>
<dbReference type="AlphaFoldDB" id="A0AAJ1NNQ4"/>
<dbReference type="GO" id="GO:0016787">
    <property type="term" value="F:hydrolase activity"/>
    <property type="evidence" value="ECO:0007669"/>
    <property type="project" value="UniProtKB-KW"/>
</dbReference>
<reference evidence="3" key="1">
    <citation type="submission" date="2022-09" db="EMBL/GenBank/DDBJ databases">
        <title>Intensive care unit water sources are persistently colonized with multi-drug resistant bacteria and are the site of extensive horizontal gene transfer of antibiotic resistance genes.</title>
        <authorList>
            <person name="Diorio-Toth L."/>
        </authorList>
    </citation>
    <scope>NUCLEOTIDE SEQUENCE</scope>
    <source>
        <strain evidence="3">GD03918</strain>
    </source>
</reference>
<dbReference type="EC" id="3.1.21.-" evidence="3"/>
<name>A0AAJ1NNQ4_9ENTR</name>
<keyword evidence="3" id="KW-0255">Endonuclease</keyword>
<dbReference type="SUPFAM" id="SSF52540">
    <property type="entry name" value="P-loop containing nucleoside triphosphate hydrolases"/>
    <property type="match status" value="1"/>
</dbReference>
<protein>
    <submittedName>
        <fullName evidence="3">Restriction endonuclease</fullName>
        <ecNumber evidence="3">3.1.21.-</ecNumber>
    </submittedName>
</protein>
<dbReference type="InterPro" id="IPR007560">
    <property type="entry name" value="Restrct_endonuc_IV_Mrr"/>
</dbReference>
<evidence type="ECO:0000259" key="2">
    <source>
        <dbReference type="Pfam" id="PF20720"/>
    </source>
</evidence>
<evidence type="ECO:0000313" key="4">
    <source>
        <dbReference type="Proteomes" id="UP001159937"/>
    </source>
</evidence>
<feature type="domain" description="Restriction endonuclease type IV Mrr" evidence="1">
    <location>
        <begin position="10"/>
        <end position="100"/>
    </location>
</feature>
<organism evidence="3 4">
    <name type="scientific">Klebsiella michiganensis</name>
    <dbReference type="NCBI Taxonomy" id="1134687"/>
    <lineage>
        <taxon>Bacteria</taxon>
        <taxon>Pseudomonadati</taxon>
        <taxon>Pseudomonadota</taxon>
        <taxon>Gammaproteobacteria</taxon>
        <taxon>Enterobacterales</taxon>
        <taxon>Enterobacteriaceae</taxon>
        <taxon>Klebsiella/Raoultella group</taxon>
        <taxon>Klebsiella</taxon>
    </lineage>
</organism>
<dbReference type="GO" id="GO:0003677">
    <property type="term" value="F:DNA binding"/>
    <property type="evidence" value="ECO:0007669"/>
    <property type="project" value="InterPro"/>
</dbReference>
<dbReference type="Pfam" id="PF04471">
    <property type="entry name" value="Mrr_cat"/>
    <property type="match status" value="1"/>
</dbReference>
<evidence type="ECO:0000313" key="3">
    <source>
        <dbReference type="EMBL" id="MDH0962458.1"/>
    </source>
</evidence>
<dbReference type="InterPro" id="IPR049050">
    <property type="entry name" value="nSTAND3"/>
</dbReference>
<accession>A0AAJ1NNQ4</accession>
<dbReference type="RefSeq" id="WP_279943800.1">
    <property type="nucleotide sequence ID" value="NZ_JAOCBF010000006.1"/>
</dbReference>
<gene>
    <name evidence="3" type="ORF">N5C89_06335</name>
</gene>
<dbReference type="Proteomes" id="UP001159937">
    <property type="component" value="Unassembled WGS sequence"/>
</dbReference>
<comment type="caution">
    <text evidence="3">The sequence shown here is derived from an EMBL/GenBank/DDBJ whole genome shotgun (WGS) entry which is preliminary data.</text>
</comment>
<dbReference type="Pfam" id="PF20720">
    <property type="entry name" value="nSTAND3"/>
    <property type="match status" value="1"/>
</dbReference>
<dbReference type="Gene3D" id="3.40.50.300">
    <property type="entry name" value="P-loop containing nucleotide triphosphate hydrolases"/>
    <property type="match status" value="1"/>
</dbReference>
<keyword evidence="3" id="KW-0540">Nuclease</keyword>
<proteinExistence type="predicted"/>
<feature type="domain" description="Novel STAND NTPase 3" evidence="2">
    <location>
        <begin position="175"/>
        <end position="332"/>
    </location>
</feature>
<dbReference type="InterPro" id="IPR027417">
    <property type="entry name" value="P-loop_NTPase"/>
</dbReference>